<dbReference type="Pfam" id="PF03652">
    <property type="entry name" value="RuvX"/>
    <property type="match status" value="1"/>
</dbReference>
<keyword evidence="3 5" id="KW-0540">Nuclease</keyword>
<dbReference type="NCBIfam" id="TIGR00250">
    <property type="entry name" value="RNAse_H_YqgF"/>
    <property type="match status" value="1"/>
</dbReference>
<dbReference type="InterPro" id="IPR037027">
    <property type="entry name" value="YqgF/RNaseH-like_dom_sf"/>
</dbReference>
<accession>A0A172RXC8</accession>
<dbReference type="GO" id="GO:0004518">
    <property type="term" value="F:nuclease activity"/>
    <property type="evidence" value="ECO:0007669"/>
    <property type="project" value="UniProtKB-KW"/>
</dbReference>
<dbReference type="InterPro" id="IPR006641">
    <property type="entry name" value="YqgF/RNaseH-like_dom"/>
</dbReference>
<dbReference type="Gene3D" id="3.30.420.140">
    <property type="entry name" value="YqgF/RNase H-like domain"/>
    <property type="match status" value="1"/>
</dbReference>
<reference evidence="8" key="1">
    <citation type="submission" date="2016-10" db="EMBL/GenBank/DDBJ databases">
        <authorList>
            <person name="Varghese N."/>
        </authorList>
    </citation>
    <scope>NUCLEOTIDE SEQUENCE [LARGE SCALE GENOMIC DNA]</scope>
    <source>
        <strain evidence="8">DSM 21843</strain>
    </source>
</reference>
<dbReference type="SUPFAM" id="SSF53098">
    <property type="entry name" value="Ribonuclease H-like"/>
    <property type="match status" value="1"/>
</dbReference>
<sequence length="153" mass="16781">MRVMALDIGKVRCGVAICDPRESVASPVCVLPTNEVVGNAASFRRVLEDWEPDMLLSGLPYTMAGEEGPQAQRIRAAAGAIAKATGLPLEFTDERLSSSEAKRSLREKGYHEREMRGKVDMIAASLFLQAWLDERRSRREAEESAPSSSTGTR</sequence>
<dbReference type="EMBL" id="FOEC01000012">
    <property type="protein sequence ID" value="SEO94011.1"/>
    <property type="molecule type" value="Genomic_DNA"/>
</dbReference>
<dbReference type="STRING" id="79604.AAY81_03635"/>
<comment type="function">
    <text evidence="5">Could be a nuclease involved in processing of the 5'-end of pre-16S rRNA.</text>
</comment>
<dbReference type="KEGG" id="ddt:AAY81_03635"/>
<keyword evidence="2 5" id="KW-0690">Ribosome biogenesis</keyword>
<evidence type="ECO:0000256" key="3">
    <source>
        <dbReference type="ARBA" id="ARBA00022722"/>
    </source>
</evidence>
<protein>
    <recommendedName>
        <fullName evidence="5">Putative pre-16S rRNA nuclease</fullName>
        <ecNumber evidence="5">3.1.-.-</ecNumber>
    </recommendedName>
</protein>
<dbReference type="InterPro" id="IPR005227">
    <property type="entry name" value="YqgF"/>
</dbReference>
<evidence type="ECO:0000259" key="6">
    <source>
        <dbReference type="SMART" id="SM00732"/>
    </source>
</evidence>
<dbReference type="CDD" id="cd16964">
    <property type="entry name" value="YqgF"/>
    <property type="match status" value="1"/>
</dbReference>
<dbReference type="InterPro" id="IPR012337">
    <property type="entry name" value="RNaseH-like_sf"/>
</dbReference>
<dbReference type="GO" id="GO:0000967">
    <property type="term" value="P:rRNA 5'-end processing"/>
    <property type="evidence" value="ECO:0007669"/>
    <property type="project" value="UniProtKB-UniRule"/>
</dbReference>
<keyword evidence="1 5" id="KW-0963">Cytoplasm</keyword>
<dbReference type="PANTHER" id="PTHR33317">
    <property type="entry name" value="POLYNUCLEOTIDYL TRANSFERASE, RIBONUCLEASE H-LIKE SUPERFAMILY PROTEIN"/>
    <property type="match status" value="1"/>
</dbReference>
<name>A0A172RXC8_9ACTN</name>
<evidence type="ECO:0000256" key="1">
    <source>
        <dbReference type="ARBA" id="ARBA00022490"/>
    </source>
</evidence>
<evidence type="ECO:0000313" key="8">
    <source>
        <dbReference type="Proteomes" id="UP000182975"/>
    </source>
</evidence>
<feature type="domain" description="YqgF/RNase H-like" evidence="6">
    <location>
        <begin position="1"/>
        <end position="101"/>
    </location>
</feature>
<evidence type="ECO:0000256" key="2">
    <source>
        <dbReference type="ARBA" id="ARBA00022517"/>
    </source>
</evidence>
<evidence type="ECO:0000313" key="7">
    <source>
        <dbReference type="EMBL" id="SEO94011.1"/>
    </source>
</evidence>
<dbReference type="RefSeq" id="WP_066661493.1">
    <property type="nucleotide sequence ID" value="NZ_CP011402.1"/>
</dbReference>
<dbReference type="GO" id="GO:0005829">
    <property type="term" value="C:cytosol"/>
    <property type="evidence" value="ECO:0007669"/>
    <property type="project" value="TreeGrafter"/>
</dbReference>
<dbReference type="PATRIC" id="fig|79604.3.peg.740"/>
<dbReference type="PANTHER" id="PTHR33317:SF4">
    <property type="entry name" value="POLYNUCLEOTIDYL TRANSFERASE, RIBONUCLEASE H-LIKE SUPERFAMILY PROTEIN"/>
    <property type="match status" value="1"/>
</dbReference>
<comment type="similarity">
    <text evidence="5">Belongs to the YqgF HJR family.</text>
</comment>
<evidence type="ECO:0000256" key="4">
    <source>
        <dbReference type="ARBA" id="ARBA00022801"/>
    </source>
</evidence>
<dbReference type="GO" id="GO:0016788">
    <property type="term" value="F:hydrolase activity, acting on ester bonds"/>
    <property type="evidence" value="ECO:0007669"/>
    <property type="project" value="UniProtKB-UniRule"/>
</dbReference>
<gene>
    <name evidence="7" type="ORF">SAMN02910314_01687</name>
</gene>
<dbReference type="EC" id="3.1.-.-" evidence="5"/>
<evidence type="ECO:0000256" key="5">
    <source>
        <dbReference type="HAMAP-Rule" id="MF_00651"/>
    </source>
</evidence>
<dbReference type="Proteomes" id="UP000182975">
    <property type="component" value="Unassembled WGS sequence"/>
</dbReference>
<proteinExistence type="inferred from homology"/>
<comment type="subcellular location">
    <subcellularLocation>
        <location evidence="5">Cytoplasm</location>
    </subcellularLocation>
</comment>
<dbReference type="HAMAP" id="MF_00651">
    <property type="entry name" value="Nuclease_YqgF"/>
    <property type="match status" value="1"/>
</dbReference>
<keyword evidence="4 5" id="KW-0378">Hydrolase</keyword>
<dbReference type="AlphaFoldDB" id="A0A172RXC8"/>
<dbReference type="OrthoDB" id="9790539at2"/>
<keyword evidence="8" id="KW-1185">Reference proteome</keyword>
<organism evidence="7 8">
    <name type="scientific">Denitrobacterium detoxificans</name>
    <dbReference type="NCBI Taxonomy" id="79604"/>
    <lineage>
        <taxon>Bacteria</taxon>
        <taxon>Bacillati</taxon>
        <taxon>Actinomycetota</taxon>
        <taxon>Coriobacteriia</taxon>
        <taxon>Eggerthellales</taxon>
        <taxon>Eggerthellaceae</taxon>
        <taxon>Denitrobacterium</taxon>
    </lineage>
</organism>
<dbReference type="SMART" id="SM00732">
    <property type="entry name" value="YqgFc"/>
    <property type="match status" value="1"/>
</dbReference>